<dbReference type="InterPro" id="IPR001763">
    <property type="entry name" value="Rhodanese-like_dom"/>
</dbReference>
<dbReference type="EMBL" id="WHNW01000002">
    <property type="protein sequence ID" value="MPV85714.1"/>
    <property type="molecule type" value="Genomic_DNA"/>
</dbReference>
<feature type="signal peptide" evidence="1">
    <location>
        <begin position="1"/>
        <end position="37"/>
    </location>
</feature>
<evidence type="ECO:0000256" key="1">
    <source>
        <dbReference type="SAM" id="SignalP"/>
    </source>
</evidence>
<dbReference type="InterPro" id="IPR036873">
    <property type="entry name" value="Rhodanese-like_dom_sf"/>
</dbReference>
<dbReference type="PANTHER" id="PTHR43031">
    <property type="entry name" value="FAD-DEPENDENT OXIDOREDUCTASE"/>
    <property type="match status" value="1"/>
</dbReference>
<proteinExistence type="predicted"/>
<feature type="domain" description="Rhodanese" evidence="2">
    <location>
        <begin position="37"/>
        <end position="126"/>
    </location>
</feature>
<dbReference type="InterPro" id="IPR050229">
    <property type="entry name" value="GlpE_sulfurtransferase"/>
</dbReference>
<dbReference type="RefSeq" id="WP_152809212.1">
    <property type="nucleotide sequence ID" value="NZ_WHNW01000002.1"/>
</dbReference>
<evidence type="ECO:0000313" key="3">
    <source>
        <dbReference type="EMBL" id="MPV85714.1"/>
    </source>
</evidence>
<evidence type="ECO:0000313" key="4">
    <source>
        <dbReference type="Proteomes" id="UP000471298"/>
    </source>
</evidence>
<dbReference type="PROSITE" id="PS50206">
    <property type="entry name" value="RHODANESE_3"/>
    <property type="match status" value="1"/>
</dbReference>
<protein>
    <submittedName>
        <fullName evidence="3">Rhodanese-like domain-containing protein</fullName>
    </submittedName>
</protein>
<dbReference type="SUPFAM" id="SSF52821">
    <property type="entry name" value="Rhodanese/Cell cycle control phosphatase"/>
    <property type="match status" value="1"/>
</dbReference>
<dbReference type="SMART" id="SM00450">
    <property type="entry name" value="RHOD"/>
    <property type="match status" value="1"/>
</dbReference>
<accession>A0A6N7ES86</accession>
<keyword evidence="1" id="KW-0732">Signal</keyword>
<dbReference type="CDD" id="cd00158">
    <property type="entry name" value="RHOD"/>
    <property type="match status" value="1"/>
</dbReference>
<keyword evidence="4" id="KW-1185">Reference proteome</keyword>
<dbReference type="InParanoid" id="A0A6N7ES86"/>
<dbReference type="FunCoup" id="A0A6N7ES86">
    <property type="interactions" value="36"/>
</dbReference>
<dbReference type="AlphaFoldDB" id="A0A6N7ES86"/>
<reference evidence="3 4" key="1">
    <citation type="submission" date="2019-10" db="EMBL/GenBank/DDBJ databases">
        <title>Cardiobacteriales fam. a chemoheterotrophic member of the order Cardiobacteriales, and proposal of Cardiobacteriales fam. nov.</title>
        <authorList>
            <person name="Wang C."/>
        </authorList>
    </citation>
    <scope>NUCLEOTIDE SEQUENCE [LARGE SCALE GENOMIC DNA]</scope>
    <source>
        <strain evidence="3 4">ML27</strain>
    </source>
</reference>
<dbReference type="PANTHER" id="PTHR43031:SF18">
    <property type="entry name" value="RHODANESE-RELATED SULFURTRANSFERASES"/>
    <property type="match status" value="1"/>
</dbReference>
<dbReference type="Gene3D" id="3.40.250.10">
    <property type="entry name" value="Rhodanese-like domain"/>
    <property type="match status" value="1"/>
</dbReference>
<evidence type="ECO:0000259" key="2">
    <source>
        <dbReference type="PROSITE" id="PS50206"/>
    </source>
</evidence>
<name>A0A6N7ES86_9GAMM</name>
<feature type="chain" id="PRO_5026938000" evidence="1">
    <location>
        <begin position="38"/>
        <end position="129"/>
    </location>
</feature>
<dbReference type="Proteomes" id="UP000471298">
    <property type="component" value="Unassembled WGS sequence"/>
</dbReference>
<comment type="caution">
    <text evidence="3">The sequence shown here is derived from an EMBL/GenBank/DDBJ whole genome shotgun (WGS) entry which is preliminary data.</text>
</comment>
<organism evidence="3 4">
    <name type="scientific">Ostreibacterium oceani</name>
    <dbReference type="NCBI Taxonomy" id="2654998"/>
    <lineage>
        <taxon>Bacteria</taxon>
        <taxon>Pseudomonadati</taxon>
        <taxon>Pseudomonadota</taxon>
        <taxon>Gammaproteobacteria</taxon>
        <taxon>Cardiobacteriales</taxon>
        <taxon>Ostreibacteriaceae</taxon>
        <taxon>Ostreibacterium</taxon>
    </lineage>
</organism>
<dbReference type="Pfam" id="PF00581">
    <property type="entry name" value="Rhodanese"/>
    <property type="match status" value="1"/>
</dbReference>
<gene>
    <name evidence="3" type="ORF">GCU85_03040</name>
</gene>
<sequence>MKKQIKKQIRTIKKSILTLTLGAGLVLVLLSSHFSQAADNTLLIDVRTQAEFSEGHLQDAVLIPYDEIAQQIASAAIDKNQPIQLYCRSGRRAEIALQTLSRLGYHNVRNLGGLDEVQASGLPLVVKTD</sequence>